<gene>
    <name evidence="1" type="ORF">ESA94_14580</name>
</gene>
<dbReference type="SUPFAM" id="SSF53649">
    <property type="entry name" value="Alkaline phosphatase-like"/>
    <property type="match status" value="1"/>
</dbReference>
<dbReference type="InterPro" id="IPR017850">
    <property type="entry name" value="Alkaline_phosphatase_core_sf"/>
</dbReference>
<dbReference type="RefSeq" id="WP_129131660.1">
    <property type="nucleotide sequence ID" value="NZ_SDHW01000004.1"/>
</dbReference>
<dbReference type="Pfam" id="PF01663">
    <property type="entry name" value="Phosphodiest"/>
    <property type="match status" value="1"/>
</dbReference>
<dbReference type="AlphaFoldDB" id="A0A4Q1CHA5"/>
<sequence length="360" mass="41730">MKKIFLLVLLSIAVNTYSQSKTEHVVVVTLDGFRWQELFNGADSIIINRNRYTEDSKGMNERFWAATATERRKKLLPFFWNTVATQGQLYGNRSFGNFVNNANPYWFSYPGYNEIFTGFPDTAVNSNNKRWNKNENVLEFINKQKGFEGKVAAFTSWDVFPYILNEERSKIYVNSAFEKTKINSPTFNLLDEMQDHAPRFLGDGVRPDLLTFYIAKEYLKTYKPRVLYIGFDETDDFAHGGKYDLYLQSAYMVDQLIADLWGWLQVDPYYKNKTTLIVTTDHGRGDANKDQWKDHGSKVPDASEIWMAVMGPDTEATGEIKQPMQLYQRQVATTIASMLGFEFKPKQEVMEPVESILRKR</sequence>
<organism evidence="1 2">
    <name type="scientific">Lacibacter luteus</name>
    <dbReference type="NCBI Taxonomy" id="2508719"/>
    <lineage>
        <taxon>Bacteria</taxon>
        <taxon>Pseudomonadati</taxon>
        <taxon>Bacteroidota</taxon>
        <taxon>Chitinophagia</taxon>
        <taxon>Chitinophagales</taxon>
        <taxon>Chitinophagaceae</taxon>
        <taxon>Lacibacter</taxon>
    </lineage>
</organism>
<proteinExistence type="predicted"/>
<name>A0A4Q1CHA5_9BACT</name>
<protein>
    <submittedName>
        <fullName evidence="1">Phosphoglyceromutase</fullName>
    </submittedName>
</protein>
<keyword evidence="2" id="KW-1185">Reference proteome</keyword>
<dbReference type="Gene3D" id="3.40.720.10">
    <property type="entry name" value="Alkaline Phosphatase, subunit A"/>
    <property type="match status" value="1"/>
</dbReference>
<dbReference type="EMBL" id="SDHW01000004">
    <property type="protein sequence ID" value="RXK59357.1"/>
    <property type="molecule type" value="Genomic_DNA"/>
</dbReference>
<evidence type="ECO:0000313" key="1">
    <source>
        <dbReference type="EMBL" id="RXK59357.1"/>
    </source>
</evidence>
<comment type="caution">
    <text evidence="1">The sequence shown here is derived from an EMBL/GenBank/DDBJ whole genome shotgun (WGS) entry which is preliminary data.</text>
</comment>
<dbReference type="InterPro" id="IPR002591">
    <property type="entry name" value="Phosphodiest/P_Trfase"/>
</dbReference>
<accession>A0A4Q1CHA5</accession>
<reference evidence="1 2" key="1">
    <citation type="submission" date="2019-01" db="EMBL/GenBank/DDBJ databases">
        <title>Lacibacter sp. strain TTM-7.</title>
        <authorList>
            <person name="Chen W.-M."/>
        </authorList>
    </citation>
    <scope>NUCLEOTIDE SEQUENCE [LARGE SCALE GENOMIC DNA]</scope>
    <source>
        <strain evidence="1 2">TTM-7</strain>
    </source>
</reference>
<dbReference type="OrthoDB" id="9791578at2"/>
<dbReference type="Proteomes" id="UP000290204">
    <property type="component" value="Unassembled WGS sequence"/>
</dbReference>
<evidence type="ECO:0000313" key="2">
    <source>
        <dbReference type="Proteomes" id="UP000290204"/>
    </source>
</evidence>